<protein>
    <submittedName>
        <fullName evidence="2">Os01g0357500 protein</fullName>
    </submittedName>
</protein>
<evidence type="ECO:0000313" key="2">
    <source>
        <dbReference type="EMBL" id="BAS72077.1"/>
    </source>
</evidence>
<reference evidence="2 3" key="3">
    <citation type="journal article" date="2013" name="Rice">
        <title>Improvement of the Oryza sativa Nipponbare reference genome using next generation sequence and optical map data.</title>
        <authorList>
            <person name="Kawahara Y."/>
            <person name="de la Bastide M."/>
            <person name="Hamilton J.P."/>
            <person name="Kanamori H."/>
            <person name="McCombie W.R."/>
            <person name="Ouyang S."/>
            <person name="Schwartz D.C."/>
            <person name="Tanaka T."/>
            <person name="Wu J."/>
            <person name="Zhou S."/>
            <person name="Childs K.L."/>
            <person name="Davidson R.M."/>
            <person name="Lin H."/>
            <person name="Quesada-Ocampo L."/>
            <person name="Vaillancourt B."/>
            <person name="Sakai H."/>
            <person name="Lee S.S."/>
            <person name="Kim J."/>
            <person name="Numa H."/>
            <person name="Itoh T."/>
            <person name="Buell C.R."/>
            <person name="Matsumoto T."/>
        </authorList>
    </citation>
    <scope>NUCLEOTIDE SEQUENCE [LARGE SCALE GENOMIC DNA]</scope>
    <source>
        <strain evidence="3">cv. Nipponbare</strain>
    </source>
</reference>
<accession>A0A0P0V2J4</accession>
<dbReference type="PaxDb" id="39947-A0A0P0V2J4"/>
<evidence type="ECO:0000313" key="3">
    <source>
        <dbReference type="Proteomes" id="UP000059680"/>
    </source>
</evidence>
<dbReference type="InParanoid" id="A0A0P0V2J4"/>
<gene>
    <name evidence="2" type="ordered locus">Os01g0357500</name>
    <name evidence="2" type="ORF">OSNPB_010357500</name>
</gene>
<reference evidence="3" key="1">
    <citation type="journal article" date="2005" name="Nature">
        <title>The map-based sequence of the rice genome.</title>
        <authorList>
            <consortium name="International rice genome sequencing project (IRGSP)"/>
            <person name="Matsumoto T."/>
            <person name="Wu J."/>
            <person name="Kanamori H."/>
            <person name="Katayose Y."/>
            <person name="Fujisawa M."/>
            <person name="Namiki N."/>
            <person name="Mizuno H."/>
            <person name="Yamamoto K."/>
            <person name="Antonio B.A."/>
            <person name="Baba T."/>
            <person name="Sakata K."/>
            <person name="Nagamura Y."/>
            <person name="Aoki H."/>
            <person name="Arikawa K."/>
            <person name="Arita K."/>
            <person name="Bito T."/>
            <person name="Chiden Y."/>
            <person name="Fujitsuka N."/>
            <person name="Fukunaka R."/>
            <person name="Hamada M."/>
            <person name="Harada C."/>
            <person name="Hayashi A."/>
            <person name="Hijishita S."/>
            <person name="Honda M."/>
            <person name="Hosokawa S."/>
            <person name="Ichikawa Y."/>
            <person name="Idonuma A."/>
            <person name="Iijima M."/>
            <person name="Ikeda M."/>
            <person name="Ikeno M."/>
            <person name="Ito K."/>
            <person name="Ito S."/>
            <person name="Ito T."/>
            <person name="Ito Y."/>
            <person name="Ito Y."/>
            <person name="Iwabuchi A."/>
            <person name="Kamiya K."/>
            <person name="Karasawa W."/>
            <person name="Kurita K."/>
            <person name="Katagiri S."/>
            <person name="Kikuta A."/>
            <person name="Kobayashi H."/>
            <person name="Kobayashi N."/>
            <person name="Machita K."/>
            <person name="Maehara T."/>
            <person name="Masukawa M."/>
            <person name="Mizubayashi T."/>
            <person name="Mukai Y."/>
            <person name="Nagasaki H."/>
            <person name="Nagata Y."/>
            <person name="Naito S."/>
            <person name="Nakashima M."/>
            <person name="Nakama Y."/>
            <person name="Nakamichi Y."/>
            <person name="Nakamura M."/>
            <person name="Meguro A."/>
            <person name="Negishi M."/>
            <person name="Ohta I."/>
            <person name="Ohta T."/>
            <person name="Okamoto M."/>
            <person name="Ono N."/>
            <person name="Saji S."/>
            <person name="Sakaguchi M."/>
            <person name="Sakai K."/>
            <person name="Shibata M."/>
            <person name="Shimokawa T."/>
            <person name="Song J."/>
            <person name="Takazaki Y."/>
            <person name="Terasawa K."/>
            <person name="Tsugane M."/>
            <person name="Tsuji K."/>
            <person name="Ueda S."/>
            <person name="Waki K."/>
            <person name="Yamagata H."/>
            <person name="Yamamoto M."/>
            <person name="Yamamoto S."/>
            <person name="Yamane H."/>
            <person name="Yoshiki S."/>
            <person name="Yoshihara R."/>
            <person name="Yukawa K."/>
            <person name="Zhong H."/>
            <person name="Yano M."/>
            <person name="Yuan Q."/>
            <person name="Ouyang S."/>
            <person name="Liu J."/>
            <person name="Jones K.M."/>
            <person name="Gansberger K."/>
            <person name="Moffat K."/>
            <person name="Hill J."/>
            <person name="Bera J."/>
            <person name="Fadrosh D."/>
            <person name="Jin S."/>
            <person name="Johri S."/>
            <person name="Kim M."/>
            <person name="Overton L."/>
            <person name="Reardon M."/>
            <person name="Tsitrin T."/>
            <person name="Vuong H."/>
            <person name="Weaver B."/>
            <person name="Ciecko A."/>
            <person name="Tallon L."/>
            <person name="Jackson J."/>
            <person name="Pai G."/>
            <person name="Aken S.V."/>
            <person name="Utterback T."/>
            <person name="Reidmuller S."/>
            <person name="Feldblyum T."/>
            <person name="Hsiao J."/>
            <person name="Zismann V."/>
            <person name="Iobst S."/>
            <person name="de Vazeille A.R."/>
            <person name="Buell C.R."/>
            <person name="Ying K."/>
            <person name="Li Y."/>
            <person name="Lu T."/>
            <person name="Huang Y."/>
            <person name="Zhao Q."/>
            <person name="Feng Q."/>
            <person name="Zhang L."/>
            <person name="Zhu J."/>
            <person name="Weng Q."/>
            <person name="Mu J."/>
            <person name="Lu Y."/>
            <person name="Fan D."/>
            <person name="Liu Y."/>
            <person name="Guan J."/>
            <person name="Zhang Y."/>
            <person name="Yu S."/>
            <person name="Liu X."/>
            <person name="Zhang Y."/>
            <person name="Hong G."/>
            <person name="Han B."/>
            <person name="Choisne N."/>
            <person name="Demange N."/>
            <person name="Orjeda G."/>
            <person name="Samain S."/>
            <person name="Cattolico L."/>
            <person name="Pelletier E."/>
            <person name="Couloux A."/>
            <person name="Segurens B."/>
            <person name="Wincker P."/>
            <person name="D'Hont A."/>
            <person name="Scarpelli C."/>
            <person name="Weissenbach J."/>
            <person name="Salanoubat M."/>
            <person name="Quetier F."/>
            <person name="Yu Y."/>
            <person name="Kim H.R."/>
            <person name="Rambo T."/>
            <person name="Currie J."/>
            <person name="Collura K."/>
            <person name="Luo M."/>
            <person name="Yang T."/>
            <person name="Ammiraju J.S.S."/>
            <person name="Engler F."/>
            <person name="Soderlund C."/>
            <person name="Wing R.A."/>
            <person name="Palmer L.E."/>
            <person name="de la Bastide M."/>
            <person name="Spiegel L."/>
            <person name="Nascimento L."/>
            <person name="Zutavern T."/>
            <person name="O'Shaughnessy A."/>
            <person name="Dike S."/>
            <person name="Dedhia N."/>
            <person name="Preston R."/>
            <person name="Balija V."/>
            <person name="McCombie W.R."/>
            <person name="Chow T."/>
            <person name="Chen H."/>
            <person name="Chung M."/>
            <person name="Chen C."/>
            <person name="Shaw J."/>
            <person name="Wu H."/>
            <person name="Hsiao K."/>
            <person name="Chao Y."/>
            <person name="Chu M."/>
            <person name="Cheng C."/>
            <person name="Hour A."/>
            <person name="Lee P."/>
            <person name="Lin S."/>
            <person name="Lin Y."/>
            <person name="Liou J."/>
            <person name="Liu S."/>
            <person name="Hsing Y."/>
            <person name="Raghuvanshi S."/>
            <person name="Mohanty A."/>
            <person name="Bharti A.K."/>
            <person name="Gaur A."/>
            <person name="Gupta V."/>
            <person name="Kumar D."/>
            <person name="Ravi V."/>
            <person name="Vij S."/>
            <person name="Kapur A."/>
            <person name="Khurana P."/>
            <person name="Khurana P."/>
            <person name="Khurana J.P."/>
            <person name="Tyagi A.K."/>
            <person name="Gaikwad K."/>
            <person name="Singh A."/>
            <person name="Dalal V."/>
            <person name="Srivastava S."/>
            <person name="Dixit A."/>
            <person name="Pal A.K."/>
            <person name="Ghazi I.A."/>
            <person name="Yadav M."/>
            <person name="Pandit A."/>
            <person name="Bhargava A."/>
            <person name="Sureshbabu K."/>
            <person name="Batra K."/>
            <person name="Sharma T.R."/>
            <person name="Mohapatra T."/>
            <person name="Singh N.K."/>
            <person name="Messing J."/>
            <person name="Nelson A.B."/>
            <person name="Fuks G."/>
            <person name="Kavchok S."/>
            <person name="Keizer G."/>
            <person name="Linton E."/>
            <person name="Llaca V."/>
            <person name="Song R."/>
            <person name="Tanyolac B."/>
            <person name="Young S."/>
            <person name="Ho-Il K."/>
            <person name="Hahn J.H."/>
            <person name="Sangsakoo G."/>
            <person name="Vanavichit A."/>
            <person name="de Mattos Luiz.A.T."/>
            <person name="Zimmer P.D."/>
            <person name="Malone G."/>
            <person name="Dellagostin O."/>
            <person name="de Oliveira A.C."/>
            <person name="Bevan M."/>
            <person name="Bancroft I."/>
            <person name="Minx P."/>
            <person name="Cordum H."/>
            <person name="Wilson R."/>
            <person name="Cheng Z."/>
            <person name="Jin W."/>
            <person name="Jiang J."/>
            <person name="Leong S.A."/>
            <person name="Iwama H."/>
            <person name="Gojobori T."/>
            <person name="Itoh T."/>
            <person name="Niimura Y."/>
            <person name="Fujii Y."/>
            <person name="Habara T."/>
            <person name="Sakai H."/>
            <person name="Sato Y."/>
            <person name="Wilson G."/>
            <person name="Kumar K."/>
            <person name="McCouch S."/>
            <person name="Juretic N."/>
            <person name="Hoen D."/>
            <person name="Wright S."/>
            <person name="Bruskiewich R."/>
            <person name="Bureau T."/>
            <person name="Miyao A."/>
            <person name="Hirochika H."/>
            <person name="Nishikawa T."/>
            <person name="Kadowaki K."/>
            <person name="Sugiura M."/>
            <person name="Burr B."/>
            <person name="Sasaki T."/>
        </authorList>
    </citation>
    <scope>NUCLEOTIDE SEQUENCE [LARGE SCALE GENOMIC DNA]</scope>
    <source>
        <strain evidence="3">cv. Nipponbare</strain>
    </source>
</reference>
<evidence type="ECO:0000256" key="1">
    <source>
        <dbReference type="SAM" id="MobiDB-lite"/>
    </source>
</evidence>
<feature type="compositionally biased region" description="Low complexity" evidence="1">
    <location>
        <begin position="53"/>
        <end position="66"/>
    </location>
</feature>
<proteinExistence type="predicted"/>
<name>A0A0P0V2J4_ORYSJ</name>
<feature type="region of interest" description="Disordered" evidence="1">
    <location>
        <begin position="1"/>
        <end position="84"/>
    </location>
</feature>
<feature type="compositionally biased region" description="Basic and acidic residues" evidence="1">
    <location>
        <begin position="71"/>
        <end position="84"/>
    </location>
</feature>
<dbReference type="OMA" id="QHRLPPW"/>
<dbReference type="EMBL" id="AP014957">
    <property type="protein sequence ID" value="BAS72077.1"/>
    <property type="molecule type" value="Genomic_DNA"/>
</dbReference>
<dbReference type="Gramene" id="Os01t0357500-00">
    <property type="protein sequence ID" value="Os01t0357500-00"/>
    <property type="gene ID" value="Os01g0357500"/>
</dbReference>
<dbReference type="Proteomes" id="UP000059680">
    <property type="component" value="Chromosome 1"/>
</dbReference>
<reference evidence="2 3" key="2">
    <citation type="journal article" date="2013" name="Plant Cell Physiol.">
        <title>Rice Annotation Project Database (RAP-DB): an integrative and interactive database for rice genomics.</title>
        <authorList>
            <person name="Sakai H."/>
            <person name="Lee S.S."/>
            <person name="Tanaka T."/>
            <person name="Numa H."/>
            <person name="Kim J."/>
            <person name="Kawahara Y."/>
            <person name="Wakimoto H."/>
            <person name="Yang C.C."/>
            <person name="Iwamoto M."/>
            <person name="Abe T."/>
            <person name="Yamada Y."/>
            <person name="Muto A."/>
            <person name="Inokuchi H."/>
            <person name="Ikemura T."/>
            <person name="Matsumoto T."/>
            <person name="Sasaki T."/>
            <person name="Itoh T."/>
        </authorList>
    </citation>
    <scope>NUCLEOTIDE SEQUENCE [LARGE SCALE GENOMIC DNA]</scope>
    <source>
        <strain evidence="3">cv. Nipponbare</strain>
    </source>
</reference>
<dbReference type="SMR" id="A0A0P0V2J4"/>
<dbReference type="AlphaFoldDB" id="A0A0P0V2J4"/>
<sequence length="99" mass="10862">MATLIATAHHHHHRLPPWPPLPPCSASSLRPPPPHAAASRRRPPGVRARPIQSSTVSAPSSSTPAADEAMSAERLEPRVEQREGRYWVLKEKYQAGLNP</sequence>
<dbReference type="STRING" id="39947.A0A0P0V2J4"/>
<organism evidence="2 3">
    <name type="scientific">Oryza sativa subsp. japonica</name>
    <name type="common">Rice</name>
    <dbReference type="NCBI Taxonomy" id="39947"/>
    <lineage>
        <taxon>Eukaryota</taxon>
        <taxon>Viridiplantae</taxon>
        <taxon>Streptophyta</taxon>
        <taxon>Embryophyta</taxon>
        <taxon>Tracheophyta</taxon>
        <taxon>Spermatophyta</taxon>
        <taxon>Magnoliopsida</taxon>
        <taxon>Liliopsida</taxon>
        <taxon>Poales</taxon>
        <taxon>Poaceae</taxon>
        <taxon>BOP clade</taxon>
        <taxon>Oryzoideae</taxon>
        <taxon>Oryzeae</taxon>
        <taxon>Oryzinae</taxon>
        <taxon>Oryza</taxon>
        <taxon>Oryza sativa</taxon>
    </lineage>
</organism>
<keyword evidence="3" id="KW-1185">Reference proteome</keyword>